<gene>
    <name evidence="1" type="ORF">BSTOLATCC_MIC60923</name>
</gene>
<dbReference type="GO" id="GO:0005664">
    <property type="term" value="C:nuclear origin of replication recognition complex"/>
    <property type="evidence" value="ECO:0007669"/>
    <property type="project" value="TreeGrafter"/>
</dbReference>
<evidence type="ECO:0008006" key="3">
    <source>
        <dbReference type="Google" id="ProtNLM"/>
    </source>
</evidence>
<organism evidence="1 2">
    <name type="scientific">Blepharisma stoltei</name>
    <dbReference type="NCBI Taxonomy" id="1481888"/>
    <lineage>
        <taxon>Eukaryota</taxon>
        <taxon>Sar</taxon>
        <taxon>Alveolata</taxon>
        <taxon>Ciliophora</taxon>
        <taxon>Postciliodesmatophora</taxon>
        <taxon>Heterotrichea</taxon>
        <taxon>Heterotrichida</taxon>
        <taxon>Blepharismidae</taxon>
        <taxon>Blepharisma</taxon>
    </lineage>
</organism>
<dbReference type="InterPro" id="IPR027417">
    <property type="entry name" value="P-loop_NTPase"/>
</dbReference>
<proteinExistence type="predicted"/>
<dbReference type="PANTHER" id="PTHR12087:SF0">
    <property type="entry name" value="ORIGIN RECOGNITION COMPLEX SUBUNIT 4"/>
    <property type="match status" value="1"/>
</dbReference>
<keyword evidence="2" id="KW-1185">Reference proteome</keyword>
<sequence length="307" mass="35604">MESCNTQLRNLFDMCYDYRQSQCILMMGQRGNYNDKIIDKALENKHKPIIIKISGILASDDVSAFQTIVWGISQKKGLEYKETSIQYSLEFLKENLSPSDKILIIIKDIEEFAHKTIKQVFLYTLFELIHTEICMLCILGITPNLNFVEMLEKRIRSRLSCQIVLVSPAAVEDEANQFAKDLGRMTVESREDKKLANIKQLKPIELMVFACFLKVIERNNPLTLHSAYGEFLKFMLKRPVILYNLDKFTFKMISKRLQKLKLFTIKKKCTILSYSELTATFDVETVIGAIRDQNIELSTAAHEWFNN</sequence>
<dbReference type="EMBL" id="CAJZBQ010000058">
    <property type="protein sequence ID" value="CAG9334304.1"/>
    <property type="molecule type" value="Genomic_DNA"/>
</dbReference>
<reference evidence="1" key="1">
    <citation type="submission" date="2021-09" db="EMBL/GenBank/DDBJ databases">
        <authorList>
            <consortium name="AG Swart"/>
            <person name="Singh M."/>
            <person name="Singh A."/>
            <person name="Seah K."/>
            <person name="Emmerich C."/>
        </authorList>
    </citation>
    <scope>NUCLEOTIDE SEQUENCE</scope>
    <source>
        <strain evidence="1">ATCC30299</strain>
    </source>
</reference>
<dbReference type="PANTHER" id="PTHR12087">
    <property type="entry name" value="ORIGIN RECOGNITION COMPLEX SUBUNIT 4"/>
    <property type="match status" value="1"/>
</dbReference>
<dbReference type="AlphaFoldDB" id="A0AAU9K9G2"/>
<dbReference type="GO" id="GO:0006270">
    <property type="term" value="P:DNA replication initiation"/>
    <property type="evidence" value="ECO:0007669"/>
    <property type="project" value="TreeGrafter"/>
</dbReference>
<comment type="caution">
    <text evidence="1">The sequence shown here is derived from an EMBL/GenBank/DDBJ whole genome shotgun (WGS) entry which is preliminary data.</text>
</comment>
<accession>A0AAU9K9G2</accession>
<evidence type="ECO:0000313" key="2">
    <source>
        <dbReference type="Proteomes" id="UP001162131"/>
    </source>
</evidence>
<protein>
    <recommendedName>
        <fullName evidence="3">Origin recognition complex subunit 4</fullName>
    </recommendedName>
</protein>
<dbReference type="InterPro" id="IPR016527">
    <property type="entry name" value="ORC4"/>
</dbReference>
<name>A0AAU9K9G2_9CILI</name>
<evidence type="ECO:0000313" key="1">
    <source>
        <dbReference type="EMBL" id="CAG9334304.1"/>
    </source>
</evidence>
<dbReference type="Proteomes" id="UP001162131">
    <property type="component" value="Unassembled WGS sequence"/>
</dbReference>
<dbReference type="Gene3D" id="3.40.50.300">
    <property type="entry name" value="P-loop containing nucleotide triphosphate hydrolases"/>
    <property type="match status" value="1"/>
</dbReference>
<dbReference type="GO" id="GO:0003688">
    <property type="term" value="F:DNA replication origin binding"/>
    <property type="evidence" value="ECO:0007669"/>
    <property type="project" value="TreeGrafter"/>
</dbReference>